<protein>
    <submittedName>
        <fullName evidence="1">Uncharacterized protein</fullName>
    </submittedName>
</protein>
<reference evidence="1" key="1">
    <citation type="submission" date="2023-06" db="EMBL/GenBank/DDBJ databases">
        <title>Uncultivated large filamentous bacteria from sulfidic sediments reveal new species and different genomic features in energy metabolism and defense.</title>
        <authorList>
            <person name="Fonseca A."/>
        </authorList>
    </citation>
    <scope>NUCLEOTIDE SEQUENCE</scope>
    <source>
        <strain evidence="1">HSG4</strain>
    </source>
</reference>
<feature type="non-terminal residue" evidence="1">
    <location>
        <position position="1"/>
    </location>
</feature>
<dbReference type="SUPFAM" id="SSF51126">
    <property type="entry name" value="Pectin lyase-like"/>
    <property type="match status" value="2"/>
</dbReference>
<name>A0ABT7VV44_9GAMM</name>
<sequence>FIGGDLQITGTNAFRDEETRFPVGDEAAVLSALAGRINLASIATQNTVKITRNDLKLTLNEQGGSFRATNGIFDVTGVGGGSLFIRARDVTLTNTQIDSQTLGHQNGGLIDIQVANLHLINGSELFTRSYGTGKSTALHIHATDTVEFSGMNHNQRASTIDVKTLLKSPDSGDASEILIESRNISFLDGAHIFSTTQGGGNGPQITIRAEESVRFSGVDSSGWRIAGFTMDTSAKDEGAGNAGNLLIEAKDITFENGAGMQSGTAGHGHSASATIRATGTFTMKGQHKDGTGSQLHSGVMDKSTGGQGGHLVIEVGELIMDDGARIYASTKGPGKGGNITIHATGAVTLLGINEKGQVSRIVSESKGGNRASKVGNGGSIVLTADKLTLRDGANISTSAKARSNTLAGKSGEIRVTVGKGIVLTGFNPYAEERTESGSGIYAFSKGYGDNSDDAGQIVLKADSLTIKEGS</sequence>
<accession>A0ABT7VV44</accession>
<dbReference type="Proteomes" id="UP001171945">
    <property type="component" value="Unassembled WGS sequence"/>
</dbReference>
<evidence type="ECO:0000313" key="1">
    <source>
        <dbReference type="EMBL" id="MDM8563447.1"/>
    </source>
</evidence>
<comment type="caution">
    <text evidence="1">The sequence shown here is derived from an EMBL/GenBank/DDBJ whole genome shotgun (WGS) entry which is preliminary data.</text>
</comment>
<dbReference type="Gene3D" id="2.160.20.10">
    <property type="entry name" value="Single-stranded right-handed beta-helix, Pectin lyase-like"/>
    <property type="match status" value="1"/>
</dbReference>
<dbReference type="InterPro" id="IPR011050">
    <property type="entry name" value="Pectin_lyase_fold/virulence"/>
</dbReference>
<feature type="non-terminal residue" evidence="1">
    <location>
        <position position="470"/>
    </location>
</feature>
<dbReference type="EMBL" id="JAUCGM010000644">
    <property type="protein sequence ID" value="MDM8563447.1"/>
    <property type="molecule type" value="Genomic_DNA"/>
</dbReference>
<gene>
    <name evidence="1" type="ORF">QUF54_08850</name>
</gene>
<proteinExistence type="predicted"/>
<evidence type="ECO:0000313" key="2">
    <source>
        <dbReference type="Proteomes" id="UP001171945"/>
    </source>
</evidence>
<keyword evidence="2" id="KW-1185">Reference proteome</keyword>
<organism evidence="1 2">
    <name type="scientific">Candidatus Marithioploca araucensis</name>
    <dbReference type="NCBI Taxonomy" id="70273"/>
    <lineage>
        <taxon>Bacteria</taxon>
        <taxon>Pseudomonadati</taxon>
        <taxon>Pseudomonadota</taxon>
        <taxon>Gammaproteobacteria</taxon>
        <taxon>Thiotrichales</taxon>
        <taxon>Thiotrichaceae</taxon>
        <taxon>Candidatus Marithioploca</taxon>
    </lineage>
</organism>
<dbReference type="InterPro" id="IPR012334">
    <property type="entry name" value="Pectin_lyas_fold"/>
</dbReference>